<accession>A0A0G4E852</accession>
<dbReference type="Proteomes" id="UP000041254">
    <property type="component" value="Unassembled WGS sequence"/>
</dbReference>
<gene>
    <name evidence="2" type="ORF">Vbra_10789</name>
</gene>
<reference evidence="2 3" key="1">
    <citation type="submission" date="2014-11" db="EMBL/GenBank/DDBJ databases">
        <authorList>
            <person name="Zhu J."/>
            <person name="Qi W."/>
            <person name="Song R."/>
        </authorList>
    </citation>
    <scope>NUCLEOTIDE SEQUENCE [LARGE SCALE GENOMIC DNA]</scope>
</reference>
<feature type="region of interest" description="Disordered" evidence="1">
    <location>
        <begin position="390"/>
        <end position="485"/>
    </location>
</feature>
<feature type="region of interest" description="Disordered" evidence="1">
    <location>
        <begin position="152"/>
        <end position="181"/>
    </location>
</feature>
<keyword evidence="3" id="KW-1185">Reference proteome</keyword>
<sequence length="626" mass="68393">MRMLGGRPPFLPLHVAGKGAFVRGTTQERRTCLVMPLLKEPEWVEFSRLCGLKWSSVSEREGSYHLSSITARYRRTKDARQLLGDLTVVTKAVAQMATAHDYALEEGVVCVDAFANNVMLERSRLCPDPSVPLPEACHGVRMIDLANSVCTPPTDTASPPTPPPLIGGRGARVPTEKADRQRLRQIPTGTRWLCSPEHLLLNGGNGLSAATPDAVSEPIKEAMEDLSCELQLAGAVVREGLWVGEPAVVWSLCMLIELLLRAGHSMMEGVLELFGIDDSTVPLQDQELLMVMQWDKFRELVMDDDGRPLVAGEPDTPDHQPVCPLDGLGEEDGLPWVDDWLDIFAGIAAKGLVTNQQQRGTVADIKGALSRALDLLSEVQKAMDELHAGAAAEGREAAEEERDEEDMASMPEESEGHEHLQQQQSQGGDQLEGHEGDERVTLQQPPLSAQPVISSEVVEVVVEAEDEPKEPHPAATHTHPSPHEATRARAVLLPHIKALHAARRARDAPMPPQSPPPAAPSGHDHHREPPPPPPPRRHQCSIPVMNGTNMPAHQVPYYPTFAKVVRVSKPVSRGWWHNPFTGEAEWWWRSTGAWEVRSASQDVGMKAWALLSAAVGRGPPAPPPSQ</sequence>
<dbReference type="AlphaFoldDB" id="A0A0G4E852"/>
<organism evidence="2 3">
    <name type="scientific">Vitrella brassicaformis (strain CCMP3155)</name>
    <dbReference type="NCBI Taxonomy" id="1169540"/>
    <lineage>
        <taxon>Eukaryota</taxon>
        <taxon>Sar</taxon>
        <taxon>Alveolata</taxon>
        <taxon>Colpodellida</taxon>
        <taxon>Vitrellaceae</taxon>
        <taxon>Vitrella</taxon>
    </lineage>
</organism>
<proteinExistence type="predicted"/>
<feature type="compositionally biased region" description="Acidic residues" evidence="1">
    <location>
        <begin position="398"/>
        <end position="413"/>
    </location>
</feature>
<evidence type="ECO:0008006" key="4">
    <source>
        <dbReference type="Google" id="ProtNLM"/>
    </source>
</evidence>
<dbReference type="PhylomeDB" id="A0A0G4E852"/>
<dbReference type="InParanoid" id="A0A0G4E852"/>
<dbReference type="VEuPathDB" id="CryptoDB:Vbra_10789"/>
<evidence type="ECO:0000313" key="3">
    <source>
        <dbReference type="Proteomes" id="UP000041254"/>
    </source>
</evidence>
<feature type="compositionally biased region" description="Pro residues" evidence="1">
    <location>
        <begin position="509"/>
        <end position="519"/>
    </location>
</feature>
<feature type="region of interest" description="Disordered" evidence="1">
    <location>
        <begin position="502"/>
        <end position="540"/>
    </location>
</feature>
<evidence type="ECO:0000313" key="2">
    <source>
        <dbReference type="EMBL" id="CEL91629.1"/>
    </source>
</evidence>
<dbReference type="EMBL" id="CDMY01000007">
    <property type="protein sequence ID" value="CEL91629.1"/>
    <property type="molecule type" value="Genomic_DNA"/>
</dbReference>
<feature type="compositionally biased region" description="Basic and acidic residues" evidence="1">
    <location>
        <begin position="431"/>
        <end position="440"/>
    </location>
</feature>
<protein>
    <recommendedName>
        <fullName evidence="4">Protein kinase domain-containing protein</fullName>
    </recommendedName>
</protein>
<evidence type="ECO:0000256" key="1">
    <source>
        <dbReference type="SAM" id="MobiDB-lite"/>
    </source>
</evidence>
<feature type="compositionally biased region" description="Polar residues" evidence="1">
    <location>
        <begin position="441"/>
        <end position="453"/>
    </location>
</feature>
<name>A0A0G4E852_VITBC</name>